<evidence type="ECO:0000256" key="2">
    <source>
        <dbReference type="ARBA" id="ARBA00006432"/>
    </source>
</evidence>
<evidence type="ECO:0000256" key="4">
    <source>
        <dbReference type="ARBA" id="ARBA00022741"/>
    </source>
</evidence>
<feature type="domain" description="AMP-binding enzyme C-terminal" evidence="7">
    <location>
        <begin position="203"/>
        <end position="280"/>
    </location>
</feature>
<dbReference type="InterPro" id="IPR025110">
    <property type="entry name" value="AMP-bd_C"/>
</dbReference>
<protein>
    <submittedName>
        <fullName evidence="8">Fatty-acyl-CoA synthase</fullName>
    </submittedName>
</protein>
<dbReference type="GO" id="GO:0031956">
    <property type="term" value="F:medium-chain fatty acid-CoA ligase activity"/>
    <property type="evidence" value="ECO:0007669"/>
    <property type="project" value="UniProtKB-ARBA"/>
</dbReference>
<keyword evidence="4" id="KW-0547">Nucleotide-binding</keyword>
<evidence type="ECO:0000259" key="7">
    <source>
        <dbReference type="Pfam" id="PF13193"/>
    </source>
</evidence>
<feature type="compositionally biased region" description="Low complexity" evidence="6">
    <location>
        <begin position="111"/>
        <end position="120"/>
    </location>
</feature>
<evidence type="ECO:0000256" key="3">
    <source>
        <dbReference type="ARBA" id="ARBA00022598"/>
    </source>
</evidence>
<dbReference type="GO" id="GO:0005524">
    <property type="term" value="F:ATP binding"/>
    <property type="evidence" value="ECO:0007669"/>
    <property type="project" value="UniProtKB-KW"/>
</dbReference>
<keyword evidence="9" id="KW-1185">Reference proteome</keyword>
<name>A0A4D6MQ15_VIGUN</name>
<comment type="similarity">
    <text evidence="2">Belongs to the ATP-dependent AMP-binding enzyme family.</text>
</comment>
<dbReference type="InterPro" id="IPR042099">
    <property type="entry name" value="ANL_N_sf"/>
</dbReference>
<dbReference type="FunFam" id="3.30.300.30:FF:000008">
    <property type="entry name" value="2,3-dihydroxybenzoate-AMP ligase"/>
    <property type="match status" value="1"/>
</dbReference>
<dbReference type="Gene3D" id="3.40.50.12780">
    <property type="entry name" value="N-terminal domain of ligase-like"/>
    <property type="match status" value="1"/>
</dbReference>
<dbReference type="PANTHER" id="PTHR43859">
    <property type="entry name" value="ACYL-ACTIVATING ENZYME"/>
    <property type="match status" value="1"/>
</dbReference>
<gene>
    <name evidence="8" type="ORF">DEO72_LG8g1528</name>
</gene>
<reference evidence="8 9" key="1">
    <citation type="submission" date="2019-04" db="EMBL/GenBank/DDBJ databases">
        <title>An improved genome assembly and genetic linkage map for asparagus bean, Vigna unguiculata ssp. sesquipedialis.</title>
        <authorList>
            <person name="Xia Q."/>
            <person name="Zhang R."/>
            <person name="Dong Y."/>
        </authorList>
    </citation>
    <scope>NUCLEOTIDE SEQUENCE [LARGE SCALE GENOMIC DNA]</scope>
    <source>
        <tissue evidence="8">Leaf</tissue>
    </source>
</reference>
<feature type="region of interest" description="Disordered" evidence="6">
    <location>
        <begin position="100"/>
        <end position="120"/>
    </location>
</feature>
<evidence type="ECO:0000256" key="1">
    <source>
        <dbReference type="ARBA" id="ARBA00004514"/>
    </source>
</evidence>
<keyword evidence="5" id="KW-0067">ATP-binding</keyword>
<evidence type="ECO:0000256" key="6">
    <source>
        <dbReference type="SAM" id="MobiDB-lite"/>
    </source>
</evidence>
<evidence type="ECO:0000256" key="5">
    <source>
        <dbReference type="ARBA" id="ARBA00022840"/>
    </source>
</evidence>
<sequence>MPPASECLLLCHDQFSSLCTNLQFLVSDELYPTIVPTTRGFHRSRLASAPRTSSITTVVPPLNGLLLRLFLSRVTQHLSPKLPSPTSHRSLNSSREYATASPMWTSHTGKSSSTASVSPAPSSRGVFLSSAGGRVTSGEVVVRGACVMMGYLKVLEGMRKCVRENGWLYTRDVGVVHGDGYLEIKDRSKDVIISRGENVSSVEVEAVMYAHPPVREAAVVGRPDEFWGETPCAFVELKERLERWLTEEEVVEFCRERMAHFMVPKTVVFKEVLPKTPKGKILKHVLRTEAQGMGSLAMRSRMIRSVERYEVGRDRWVGFVDGGGREFWVVGWYGASRIISRVSPVDEYYMDAVVMGFEGGAWQEVEDVWGDGERVRVRKIVVIEFERHFSIGCNVPSIWLRFNHT</sequence>
<dbReference type="EMBL" id="CP039352">
    <property type="protein sequence ID" value="QCE03503.1"/>
    <property type="molecule type" value="Genomic_DNA"/>
</dbReference>
<dbReference type="InterPro" id="IPR045851">
    <property type="entry name" value="AMP-bd_C_sf"/>
</dbReference>
<accession>A0A4D6MQ15</accession>
<dbReference type="Pfam" id="PF13193">
    <property type="entry name" value="AMP-binding_C"/>
    <property type="match status" value="1"/>
</dbReference>
<evidence type="ECO:0000313" key="9">
    <source>
        <dbReference type="Proteomes" id="UP000501690"/>
    </source>
</evidence>
<comment type="subcellular location">
    <subcellularLocation>
        <location evidence="1">Cytoplasm</location>
        <location evidence="1">Cytosol</location>
    </subcellularLocation>
</comment>
<dbReference type="PANTHER" id="PTHR43859:SF50">
    <property type="entry name" value="LONG-CHAIN ACYL-COA SYNTHETASE"/>
    <property type="match status" value="1"/>
</dbReference>
<organism evidence="8 9">
    <name type="scientific">Vigna unguiculata</name>
    <name type="common">Cowpea</name>
    <dbReference type="NCBI Taxonomy" id="3917"/>
    <lineage>
        <taxon>Eukaryota</taxon>
        <taxon>Viridiplantae</taxon>
        <taxon>Streptophyta</taxon>
        <taxon>Embryophyta</taxon>
        <taxon>Tracheophyta</taxon>
        <taxon>Spermatophyta</taxon>
        <taxon>Magnoliopsida</taxon>
        <taxon>eudicotyledons</taxon>
        <taxon>Gunneridae</taxon>
        <taxon>Pentapetalae</taxon>
        <taxon>rosids</taxon>
        <taxon>fabids</taxon>
        <taxon>Fabales</taxon>
        <taxon>Fabaceae</taxon>
        <taxon>Papilionoideae</taxon>
        <taxon>50 kb inversion clade</taxon>
        <taxon>NPAAA clade</taxon>
        <taxon>indigoferoid/millettioid clade</taxon>
        <taxon>Phaseoleae</taxon>
        <taxon>Vigna</taxon>
    </lineage>
</organism>
<proteinExistence type="inferred from homology"/>
<keyword evidence="3" id="KW-0436">Ligase</keyword>
<dbReference type="Proteomes" id="UP000501690">
    <property type="component" value="Linkage Group LG8"/>
</dbReference>
<dbReference type="GO" id="GO:0005829">
    <property type="term" value="C:cytosol"/>
    <property type="evidence" value="ECO:0007669"/>
    <property type="project" value="UniProtKB-SubCell"/>
</dbReference>
<evidence type="ECO:0000313" key="8">
    <source>
        <dbReference type="EMBL" id="QCE03503.1"/>
    </source>
</evidence>
<dbReference type="SUPFAM" id="SSF56801">
    <property type="entry name" value="Acetyl-CoA synthetase-like"/>
    <property type="match status" value="1"/>
</dbReference>
<feature type="compositionally biased region" description="Polar residues" evidence="6">
    <location>
        <begin position="100"/>
        <end position="110"/>
    </location>
</feature>
<dbReference type="Gene3D" id="3.30.300.30">
    <property type="match status" value="1"/>
</dbReference>
<dbReference type="AlphaFoldDB" id="A0A4D6MQ15"/>